<dbReference type="PANTHER" id="PTHR12526">
    <property type="entry name" value="GLYCOSYLTRANSFERASE"/>
    <property type="match status" value="1"/>
</dbReference>
<reference evidence="3 5" key="1">
    <citation type="submission" date="2015-09" db="EMBL/GenBank/DDBJ databases">
        <authorList>
            <consortium name="Pathogen Informatics"/>
        </authorList>
    </citation>
    <scope>NUCLEOTIDE SEQUENCE [LARGE SCALE GENOMIC DNA]</scope>
    <source>
        <strain evidence="3 5">2789STDY5834908</strain>
    </source>
</reference>
<keyword evidence="3" id="KW-0808">Transferase</keyword>
<dbReference type="RefSeq" id="WP_055161495.1">
    <property type="nucleotide sequence ID" value="NZ_CP132968.1"/>
</dbReference>
<dbReference type="EMBL" id="CP132968">
    <property type="protein sequence ID" value="WMD15998.1"/>
    <property type="molecule type" value="Genomic_DNA"/>
</dbReference>
<dbReference type="CDD" id="cd03811">
    <property type="entry name" value="GT4_GT28_WabH-like"/>
    <property type="match status" value="1"/>
</dbReference>
<protein>
    <submittedName>
        <fullName evidence="4">Glycosyltransferase</fullName>
        <ecNumber evidence="4">2.4.-.-</ecNumber>
    </submittedName>
    <submittedName>
        <fullName evidence="3">UDP-D-galactose:(Glucosyl)lipopolysaccharide-1%2 C6-D-galactosyltransferase</fullName>
    </submittedName>
</protein>
<dbReference type="GeneID" id="92742030"/>
<sequence>MIKILFFIPTLMHGGAERVLINLVNNLDQNKYEITVQTLFDTGVHKDKLRKEISYKSVFPKLFRGSTKIFQLFKPEFLYKKIIGEKYDIAVSYLEGSTARILSGCPYQETKLVSWIHVELNTEKMVSIGFRSLEECQKQYEKFDKVVCVSETVKKVFLESIKKIDRSKVTVLYNVNETEMIKDCGREEIENNLFNNNEVNICSVAKIIEPKGYDRLVRVHKKLKAENYNHHIYILGIGEQKKELEKFLKKYNLQDSFTFLGFKDNPYKYISKCDMYICSSRREGFSTAVTEALILGLPTVSTNCSGAEELLGKNNEYGIVVENSEIGIYKGLKKMLDNPILMEYYRKMAFERGKKFSKKETLQRTEEMFNDLWRISEQG</sequence>
<dbReference type="InterPro" id="IPR028098">
    <property type="entry name" value="Glyco_trans_4-like_N"/>
</dbReference>
<evidence type="ECO:0000259" key="1">
    <source>
        <dbReference type="Pfam" id="PF00534"/>
    </source>
</evidence>
<dbReference type="Proteomes" id="UP001243496">
    <property type="component" value="Chromosome"/>
</dbReference>
<dbReference type="GO" id="GO:0016757">
    <property type="term" value="F:glycosyltransferase activity"/>
    <property type="evidence" value="ECO:0007669"/>
    <property type="project" value="UniProtKB-KW"/>
</dbReference>
<organism evidence="3 5">
    <name type="scientific">Anaerostipes hadrus</name>
    <dbReference type="NCBI Taxonomy" id="649756"/>
    <lineage>
        <taxon>Bacteria</taxon>
        <taxon>Bacillati</taxon>
        <taxon>Bacillota</taxon>
        <taxon>Clostridia</taxon>
        <taxon>Lachnospirales</taxon>
        <taxon>Lachnospiraceae</taxon>
        <taxon>Anaerostipes</taxon>
    </lineage>
</organism>
<evidence type="ECO:0000313" key="4">
    <source>
        <dbReference type="EMBL" id="WMD15998.1"/>
    </source>
</evidence>
<dbReference type="SUPFAM" id="SSF53756">
    <property type="entry name" value="UDP-Glycosyltransferase/glycogen phosphorylase"/>
    <property type="match status" value="1"/>
</dbReference>
<feature type="domain" description="Glycosyltransferase subfamily 4-like N-terminal" evidence="2">
    <location>
        <begin position="14"/>
        <end position="174"/>
    </location>
</feature>
<dbReference type="PANTHER" id="PTHR12526:SF630">
    <property type="entry name" value="GLYCOSYLTRANSFERASE"/>
    <property type="match status" value="1"/>
</dbReference>
<dbReference type="EC" id="2.4.-.-" evidence="4"/>
<dbReference type="Proteomes" id="UP000095564">
    <property type="component" value="Unassembled WGS sequence"/>
</dbReference>
<dbReference type="InterPro" id="IPR001296">
    <property type="entry name" value="Glyco_trans_1"/>
</dbReference>
<accession>A0A174SQR2</accession>
<evidence type="ECO:0000259" key="2">
    <source>
        <dbReference type="Pfam" id="PF13439"/>
    </source>
</evidence>
<name>A0A174SQR2_ANAHA</name>
<dbReference type="Gene3D" id="3.40.50.2000">
    <property type="entry name" value="Glycogen Phosphorylase B"/>
    <property type="match status" value="2"/>
</dbReference>
<proteinExistence type="predicted"/>
<gene>
    <name evidence="3" type="ORF">ERS852520_02714</name>
    <name evidence="4" type="ORF">RBI15_11530</name>
</gene>
<dbReference type="Pfam" id="PF13439">
    <property type="entry name" value="Glyco_transf_4"/>
    <property type="match status" value="1"/>
</dbReference>
<dbReference type="Pfam" id="PF00534">
    <property type="entry name" value="Glycos_transf_1"/>
    <property type="match status" value="1"/>
</dbReference>
<dbReference type="AlphaFoldDB" id="A0A174SQR2"/>
<feature type="domain" description="Glycosyl transferase family 1" evidence="1">
    <location>
        <begin position="187"/>
        <end position="349"/>
    </location>
</feature>
<reference evidence="4" key="2">
    <citation type="submission" date="2023-08" db="EMBL/GenBank/DDBJ databases">
        <title>Complete Genome Sequences of butyrate producing Anaerostipes hadrus strains BA1 and GIF7 isolated from the terminal ileum of a healthy lean male.</title>
        <authorList>
            <person name="Low A."/>
            <person name="Sheludchenko M."/>
            <person name="Cheng H.E."/>
            <person name="Koh X.Q."/>
            <person name="Lee J."/>
        </authorList>
    </citation>
    <scope>NUCLEOTIDE SEQUENCE</scope>
    <source>
        <strain evidence="4">BA1</strain>
    </source>
</reference>
<evidence type="ECO:0000313" key="3">
    <source>
        <dbReference type="EMBL" id="CUP97998.1"/>
    </source>
</evidence>
<evidence type="ECO:0000313" key="5">
    <source>
        <dbReference type="Proteomes" id="UP000095564"/>
    </source>
</evidence>
<dbReference type="EMBL" id="CZAU01000032">
    <property type="protein sequence ID" value="CUP97998.1"/>
    <property type="molecule type" value="Genomic_DNA"/>
</dbReference>
<keyword evidence="3" id="KW-0328">Glycosyltransferase</keyword>